<dbReference type="InterPro" id="IPR018114">
    <property type="entry name" value="TRYPSIN_HIS"/>
</dbReference>
<dbReference type="InterPro" id="IPR050966">
    <property type="entry name" value="Glutamyl_endopeptidase"/>
</dbReference>
<dbReference type="PROSITE" id="PS00134">
    <property type="entry name" value="TRYPSIN_HIS"/>
    <property type="match status" value="1"/>
</dbReference>
<dbReference type="InterPro" id="IPR043504">
    <property type="entry name" value="Peptidase_S1_PA_chymotrypsin"/>
</dbReference>
<gene>
    <name evidence="4" type="ORF">AOQ84DRAFT_226233</name>
</gene>
<dbReference type="GO" id="GO:0006508">
    <property type="term" value="P:proteolysis"/>
    <property type="evidence" value="ECO:0007669"/>
    <property type="project" value="InterPro"/>
</dbReference>
<keyword evidence="2" id="KW-0732">Signal</keyword>
<accession>A0A8E2F9Q3</accession>
<dbReference type="AlphaFoldDB" id="A0A8E2F9Q3"/>
<dbReference type="Proteomes" id="UP000250140">
    <property type="component" value="Unassembled WGS sequence"/>
</dbReference>
<feature type="region of interest" description="Disordered" evidence="3">
    <location>
        <begin position="362"/>
        <end position="422"/>
    </location>
</feature>
<protein>
    <recommendedName>
        <fullName evidence="6">Serine protease</fullName>
    </recommendedName>
</protein>
<name>A0A8E2F9Q3_9PEZI</name>
<dbReference type="Gene3D" id="2.40.10.10">
    <property type="entry name" value="Trypsin-like serine proteases"/>
    <property type="match status" value="2"/>
</dbReference>
<feature type="compositionally biased region" description="Low complexity" evidence="3">
    <location>
        <begin position="375"/>
        <end position="392"/>
    </location>
</feature>
<dbReference type="SUPFAM" id="SSF50494">
    <property type="entry name" value="Trypsin-like serine proteases"/>
    <property type="match status" value="1"/>
</dbReference>
<organism evidence="4 5">
    <name type="scientific">Glonium stellatum</name>
    <dbReference type="NCBI Taxonomy" id="574774"/>
    <lineage>
        <taxon>Eukaryota</taxon>
        <taxon>Fungi</taxon>
        <taxon>Dikarya</taxon>
        <taxon>Ascomycota</taxon>
        <taxon>Pezizomycotina</taxon>
        <taxon>Dothideomycetes</taxon>
        <taxon>Pleosporomycetidae</taxon>
        <taxon>Gloniales</taxon>
        <taxon>Gloniaceae</taxon>
        <taxon>Glonium</taxon>
    </lineage>
</organism>
<sequence length="814" mass="86568">MSPISATPSGPTESIGLVGLRNTATKNKLTDTVVPLWDLESTSNKVPSAESFNFTNPAAESVVGDDERQKVPSQHFMPGGKYRSIVKLFCRYEKQKPDAKWPIATGWLIRPDLLVTAGHCAFDWGHNLGQLAQVKAYIGYSGQGSINDPKAAVQFRYGKRVATTLEWLTAKGNRNFDVAFIQLEAPFTGIEPFKFADTPAQGAVSLGVVGYPGDLKDKAGEPGAEMYEMFLQTNYNLAESQWRMLEYKIDTFGGNSGSPVLRESDHVAIGVHVYGGDPNSASVIGIYGNPFLDYVAAFDLHAKKVQLPGSASTPGIQYVTVPTSKTPDVSHGPVDLTNGGIGKFTREHGFERTNYTSSLIANHGHNGTHEHDGNHYNGTHHNGNHHNGNYHNGGHHHNGTHYYGGTHESQKSHSRHYGNKNSPIISVTRSHDLYSRPGNGVSSGHSLDEEGFFDFLKQGVKIGGPLLQGALSTGLPMVLGPLGGPVSALASVAIAAAGKLAESHAGAESFGDPTEGVAERAILAEAAFTAMMKMDKQKLAEEGFFDDMRKTIQRVGSVVKNVAPKVLDVVAEPTLRLALDALQKGPHAAGAEGFYAPTDAASAHSNGTRRPAAVGSRRPLHLAADSGAEAFMARLAAASSEDSEGFFDFLGGIASKAIKSPVLMEVAKHGLPLLQHALTESSIEDEAAPPVTAPMEGLRERAVLGEAALQAAMKAPQHILEEEGFFDIMASVVRKVGPVVMNAAPQIIKAVTPVVSGIIKQGGGAESLAPPRGGLRKVASNISLRGDVSSFGANSDFWNHAHTAHSKGESFTTW</sequence>
<evidence type="ECO:0000313" key="4">
    <source>
        <dbReference type="EMBL" id="OCL13177.1"/>
    </source>
</evidence>
<keyword evidence="5" id="KW-1185">Reference proteome</keyword>
<dbReference type="OrthoDB" id="3693942at2759"/>
<dbReference type="Pfam" id="PF13365">
    <property type="entry name" value="Trypsin_2"/>
    <property type="match status" value="1"/>
</dbReference>
<dbReference type="PANTHER" id="PTHR15462">
    <property type="entry name" value="SERINE PROTEASE"/>
    <property type="match status" value="1"/>
</dbReference>
<evidence type="ECO:0000256" key="2">
    <source>
        <dbReference type="ARBA" id="ARBA00022729"/>
    </source>
</evidence>
<reference evidence="4 5" key="1">
    <citation type="journal article" date="2016" name="Nat. Commun.">
        <title>Ectomycorrhizal ecology is imprinted in the genome of the dominant symbiotic fungus Cenococcum geophilum.</title>
        <authorList>
            <consortium name="DOE Joint Genome Institute"/>
            <person name="Peter M."/>
            <person name="Kohler A."/>
            <person name="Ohm R.A."/>
            <person name="Kuo A."/>
            <person name="Krutzmann J."/>
            <person name="Morin E."/>
            <person name="Arend M."/>
            <person name="Barry K.W."/>
            <person name="Binder M."/>
            <person name="Choi C."/>
            <person name="Clum A."/>
            <person name="Copeland A."/>
            <person name="Grisel N."/>
            <person name="Haridas S."/>
            <person name="Kipfer T."/>
            <person name="LaButti K."/>
            <person name="Lindquist E."/>
            <person name="Lipzen A."/>
            <person name="Maire R."/>
            <person name="Meier B."/>
            <person name="Mihaltcheva S."/>
            <person name="Molinier V."/>
            <person name="Murat C."/>
            <person name="Poggeler S."/>
            <person name="Quandt C.A."/>
            <person name="Sperisen C."/>
            <person name="Tritt A."/>
            <person name="Tisserant E."/>
            <person name="Crous P.W."/>
            <person name="Henrissat B."/>
            <person name="Nehls U."/>
            <person name="Egli S."/>
            <person name="Spatafora J.W."/>
            <person name="Grigoriev I.V."/>
            <person name="Martin F.M."/>
        </authorList>
    </citation>
    <scope>NUCLEOTIDE SEQUENCE [LARGE SCALE GENOMIC DNA]</scope>
    <source>
        <strain evidence="4 5">CBS 207.34</strain>
    </source>
</reference>
<dbReference type="PANTHER" id="PTHR15462:SF8">
    <property type="entry name" value="SERINE PROTEASE"/>
    <property type="match status" value="1"/>
</dbReference>
<dbReference type="GO" id="GO:0004252">
    <property type="term" value="F:serine-type endopeptidase activity"/>
    <property type="evidence" value="ECO:0007669"/>
    <property type="project" value="InterPro"/>
</dbReference>
<evidence type="ECO:0000256" key="3">
    <source>
        <dbReference type="SAM" id="MobiDB-lite"/>
    </source>
</evidence>
<proteinExistence type="inferred from homology"/>
<evidence type="ECO:0000313" key="5">
    <source>
        <dbReference type="Proteomes" id="UP000250140"/>
    </source>
</evidence>
<evidence type="ECO:0000256" key="1">
    <source>
        <dbReference type="ARBA" id="ARBA00007664"/>
    </source>
</evidence>
<dbReference type="EMBL" id="KV748773">
    <property type="protein sequence ID" value="OCL13177.1"/>
    <property type="molecule type" value="Genomic_DNA"/>
</dbReference>
<dbReference type="InterPro" id="IPR009003">
    <property type="entry name" value="Peptidase_S1_PA"/>
</dbReference>
<comment type="similarity">
    <text evidence="1">Belongs to the peptidase S1 family.</text>
</comment>
<evidence type="ECO:0008006" key="6">
    <source>
        <dbReference type="Google" id="ProtNLM"/>
    </source>
</evidence>